<organism evidence="1 2">
    <name type="scientific">Providencia rettgeri</name>
    <dbReference type="NCBI Taxonomy" id="587"/>
    <lineage>
        <taxon>Bacteria</taxon>
        <taxon>Pseudomonadati</taxon>
        <taxon>Pseudomonadota</taxon>
        <taxon>Gammaproteobacteria</taxon>
        <taxon>Enterobacterales</taxon>
        <taxon>Morganellaceae</taxon>
        <taxon>Providencia</taxon>
    </lineage>
</organism>
<dbReference type="Proteomes" id="UP000216001">
    <property type="component" value="Unassembled WGS sequence"/>
</dbReference>
<sequence>MFDIIFTLLPVRFSKKFLNLTSLTTEIKSAEIIFIESDKLSTLIALTLENIKLRQSTSVD</sequence>
<name>A0A264VSY2_PRORE</name>
<gene>
    <name evidence="1" type="ORF">CHI95_11520</name>
</gene>
<evidence type="ECO:0000313" key="2">
    <source>
        <dbReference type="Proteomes" id="UP000216001"/>
    </source>
</evidence>
<evidence type="ECO:0000313" key="1">
    <source>
        <dbReference type="EMBL" id="OZS74405.1"/>
    </source>
</evidence>
<dbReference type="AlphaFoldDB" id="A0A264VSY2"/>
<accession>A0A264VSY2</accession>
<dbReference type="EMBL" id="NOWC01000012">
    <property type="protein sequence ID" value="OZS74405.1"/>
    <property type="molecule type" value="Genomic_DNA"/>
</dbReference>
<protein>
    <submittedName>
        <fullName evidence="1">Uncharacterized protein</fullName>
    </submittedName>
</protein>
<reference evidence="1 2" key="1">
    <citation type="submission" date="2017-07" db="EMBL/GenBank/DDBJ databases">
        <title>blaIMP-27 on transferable plasmids in Proteus mirabilis and Providencia rettgeri.</title>
        <authorList>
            <person name="Potter R."/>
        </authorList>
    </citation>
    <scope>NUCLEOTIDE SEQUENCE [LARGE SCALE GENOMIC DNA]</scope>
    <source>
        <strain evidence="1 2">PR1</strain>
    </source>
</reference>
<comment type="caution">
    <text evidence="1">The sequence shown here is derived from an EMBL/GenBank/DDBJ whole genome shotgun (WGS) entry which is preliminary data.</text>
</comment>
<proteinExistence type="predicted"/>